<feature type="transmembrane region" description="Helical" evidence="6">
    <location>
        <begin position="77"/>
        <end position="101"/>
    </location>
</feature>
<keyword evidence="4 6" id="KW-1133">Transmembrane helix</keyword>
<name>A0A5D0MBA8_9BACT</name>
<proteinExistence type="inferred from homology"/>
<keyword evidence="2 6" id="KW-1003">Cell membrane</keyword>
<accession>A0A5D0MBA8</accession>
<evidence type="ECO:0000313" key="9">
    <source>
        <dbReference type="Proteomes" id="UP000324143"/>
    </source>
</evidence>
<sequence length="225" mass="25972">MVRRKIIKKFVIFISILILLNAFFLIKYSNFITNVEQLRNFILKYDYDQVVYVVLIIVQVLISLIPGQIFGLAGGFLYGPLLGTIYSMIGLLFGSSIAFLLSRKLGRPFVENVVKKEKIEKYDSFVLKNGKLTLFLIFLFPALPDDLICFIAGISRIKFKNFILITFLGRLPGFLVLNFIGAEIIDQTRKEIFMIVFVLISMTIIFIRYKMVIEKYIKKLIQKIG</sequence>
<evidence type="ECO:0000256" key="5">
    <source>
        <dbReference type="ARBA" id="ARBA00023136"/>
    </source>
</evidence>
<dbReference type="PANTHER" id="PTHR12677">
    <property type="entry name" value="GOLGI APPARATUS MEMBRANE PROTEIN TVP38-RELATED"/>
    <property type="match status" value="1"/>
</dbReference>
<organism evidence="8 9">
    <name type="scientific">Candidatus Mcinerneyibacterium aminivorans</name>
    <dbReference type="NCBI Taxonomy" id="2703815"/>
    <lineage>
        <taxon>Bacteria</taxon>
        <taxon>Candidatus Macinerneyibacteriota</taxon>
        <taxon>Candidatus Mcinerneyibacteria</taxon>
        <taxon>Candidatus Mcinerneyibacteriales</taxon>
        <taxon>Candidatus Mcinerneyibacteriaceae</taxon>
        <taxon>Candidatus Mcinerneyibacterium</taxon>
    </lineage>
</organism>
<dbReference type="InterPro" id="IPR032816">
    <property type="entry name" value="VTT_dom"/>
</dbReference>
<dbReference type="InterPro" id="IPR015414">
    <property type="entry name" value="TMEM64"/>
</dbReference>
<dbReference type="PANTHER" id="PTHR12677:SF59">
    <property type="entry name" value="GOLGI APPARATUS MEMBRANE PROTEIN TVP38-RELATED"/>
    <property type="match status" value="1"/>
</dbReference>
<feature type="transmembrane region" description="Helical" evidence="6">
    <location>
        <begin position="132"/>
        <end position="154"/>
    </location>
</feature>
<reference evidence="8" key="1">
    <citation type="submission" date="2019-08" db="EMBL/GenBank/DDBJ databases">
        <title>Genomic characterization of a novel candidate phylum (ARYD3) from a high temperature, high salinity tertiary oil reservoir in north central Oklahoma, USA.</title>
        <authorList>
            <person name="Youssef N.H."/>
            <person name="Yadav A."/>
            <person name="Elshahed M.S."/>
        </authorList>
    </citation>
    <scope>NUCLEOTIDE SEQUENCE [LARGE SCALE GENOMIC DNA]</scope>
    <source>
        <strain evidence="8">ARYD3</strain>
    </source>
</reference>
<evidence type="ECO:0000259" key="7">
    <source>
        <dbReference type="Pfam" id="PF09335"/>
    </source>
</evidence>
<comment type="caution">
    <text evidence="8">The sequence shown here is derived from an EMBL/GenBank/DDBJ whole genome shotgun (WGS) entry which is preliminary data.</text>
</comment>
<dbReference type="AlphaFoldDB" id="A0A5D0MBA8"/>
<keyword evidence="3 6" id="KW-0812">Transmembrane</keyword>
<dbReference type="Proteomes" id="UP000324143">
    <property type="component" value="Unassembled WGS sequence"/>
</dbReference>
<feature type="transmembrane region" description="Helical" evidence="6">
    <location>
        <begin position="192"/>
        <end position="209"/>
    </location>
</feature>
<dbReference type="EMBL" id="VSIX01000151">
    <property type="protein sequence ID" value="TYB30296.1"/>
    <property type="molecule type" value="Genomic_DNA"/>
</dbReference>
<dbReference type="Pfam" id="PF09335">
    <property type="entry name" value="VTT_dom"/>
    <property type="match status" value="1"/>
</dbReference>
<keyword evidence="9" id="KW-1185">Reference proteome</keyword>
<evidence type="ECO:0000256" key="6">
    <source>
        <dbReference type="RuleBase" id="RU366058"/>
    </source>
</evidence>
<evidence type="ECO:0000256" key="2">
    <source>
        <dbReference type="ARBA" id="ARBA00022475"/>
    </source>
</evidence>
<comment type="subcellular location">
    <subcellularLocation>
        <location evidence="1 6">Cell membrane</location>
        <topology evidence="1 6">Multi-pass membrane protein</topology>
    </subcellularLocation>
</comment>
<evidence type="ECO:0000256" key="3">
    <source>
        <dbReference type="ARBA" id="ARBA00022692"/>
    </source>
</evidence>
<feature type="transmembrane region" description="Helical" evidence="6">
    <location>
        <begin position="12"/>
        <end position="30"/>
    </location>
</feature>
<evidence type="ECO:0000256" key="1">
    <source>
        <dbReference type="ARBA" id="ARBA00004651"/>
    </source>
</evidence>
<dbReference type="GO" id="GO:0005886">
    <property type="term" value="C:plasma membrane"/>
    <property type="evidence" value="ECO:0007669"/>
    <property type="project" value="UniProtKB-SubCell"/>
</dbReference>
<feature type="transmembrane region" description="Helical" evidence="6">
    <location>
        <begin position="50"/>
        <end position="70"/>
    </location>
</feature>
<comment type="similarity">
    <text evidence="6">Belongs to the TVP38/TMEM64 family.</text>
</comment>
<feature type="transmembrane region" description="Helical" evidence="6">
    <location>
        <begin position="161"/>
        <end position="180"/>
    </location>
</feature>
<protein>
    <recommendedName>
        <fullName evidence="6">TVP38/TMEM64 family membrane protein</fullName>
    </recommendedName>
</protein>
<gene>
    <name evidence="8" type="ORF">FXF47_09945</name>
</gene>
<evidence type="ECO:0000256" key="4">
    <source>
        <dbReference type="ARBA" id="ARBA00022989"/>
    </source>
</evidence>
<keyword evidence="5 6" id="KW-0472">Membrane</keyword>
<feature type="domain" description="VTT" evidence="7">
    <location>
        <begin position="65"/>
        <end position="182"/>
    </location>
</feature>
<evidence type="ECO:0000313" key="8">
    <source>
        <dbReference type="EMBL" id="TYB30296.1"/>
    </source>
</evidence>